<dbReference type="Proteomes" id="UP000237271">
    <property type="component" value="Unassembled WGS sequence"/>
</dbReference>
<dbReference type="AlphaFoldDB" id="A0A2P4WXH6"/>
<proteinExistence type="predicted"/>
<evidence type="ECO:0000313" key="1">
    <source>
        <dbReference type="EMBL" id="POM57991.1"/>
    </source>
</evidence>
<sequence>MGAQYLLFEFFCKAELFHTFFAFATLVAERGAVEPSAKPICTTFPARLVALVVATCPCYTIVTGACFPDQKSCTKAMHHSAVSHNMVVNLQCQCDGGGDCRFEATVQRSQGQARSGYFISDCYLVHYWCICRSRLTASQGWEDELIRSLVASDPRICV</sequence>
<gene>
    <name evidence="1" type="ORF">PHPALM_37423</name>
</gene>
<reference evidence="1 2" key="1">
    <citation type="journal article" date="2017" name="Genome Biol. Evol.">
        <title>Phytophthora megakarya and P. palmivora, closely related causal agents of cacao black pod rot, underwent increases in genome sizes and gene numbers by different mechanisms.</title>
        <authorList>
            <person name="Ali S.S."/>
            <person name="Shao J."/>
            <person name="Lary D.J."/>
            <person name="Kronmiller B."/>
            <person name="Shen D."/>
            <person name="Strem M.D."/>
            <person name="Amoako-Attah I."/>
            <person name="Akrofi A.Y."/>
            <person name="Begoude B.A."/>
            <person name="Ten Hoopen G.M."/>
            <person name="Coulibaly K."/>
            <person name="Kebe B.I."/>
            <person name="Melnick R.L."/>
            <person name="Guiltinan M.J."/>
            <person name="Tyler B.M."/>
            <person name="Meinhardt L.W."/>
            <person name="Bailey B.A."/>
        </authorList>
    </citation>
    <scope>NUCLEOTIDE SEQUENCE [LARGE SCALE GENOMIC DNA]</scope>
    <source>
        <strain evidence="2">sbr112.9</strain>
    </source>
</reference>
<organism evidence="1 2">
    <name type="scientific">Phytophthora palmivora</name>
    <dbReference type="NCBI Taxonomy" id="4796"/>
    <lineage>
        <taxon>Eukaryota</taxon>
        <taxon>Sar</taxon>
        <taxon>Stramenopiles</taxon>
        <taxon>Oomycota</taxon>
        <taxon>Peronosporomycetes</taxon>
        <taxon>Peronosporales</taxon>
        <taxon>Peronosporaceae</taxon>
        <taxon>Phytophthora</taxon>
    </lineage>
</organism>
<protein>
    <submittedName>
        <fullName evidence="1">Uncharacterized protein</fullName>
    </submittedName>
</protein>
<comment type="caution">
    <text evidence="1">The sequence shown here is derived from an EMBL/GenBank/DDBJ whole genome shotgun (WGS) entry which is preliminary data.</text>
</comment>
<keyword evidence="2" id="KW-1185">Reference proteome</keyword>
<evidence type="ECO:0000313" key="2">
    <source>
        <dbReference type="Proteomes" id="UP000237271"/>
    </source>
</evidence>
<name>A0A2P4WXH6_9STRA</name>
<dbReference type="EMBL" id="NCKW01020410">
    <property type="protein sequence ID" value="POM57991.1"/>
    <property type="molecule type" value="Genomic_DNA"/>
</dbReference>
<accession>A0A2P4WXH6</accession>